<feature type="compositionally biased region" description="Low complexity" evidence="1">
    <location>
        <begin position="217"/>
        <end position="226"/>
    </location>
</feature>
<dbReference type="PROSITE" id="PS51257">
    <property type="entry name" value="PROKAR_LIPOPROTEIN"/>
    <property type="match status" value="1"/>
</dbReference>
<evidence type="ECO:0008006" key="5">
    <source>
        <dbReference type="Google" id="ProtNLM"/>
    </source>
</evidence>
<dbReference type="RefSeq" id="WP_330195092.1">
    <property type="nucleotide sequence ID" value="NZ_JAZDRO010000001.1"/>
</dbReference>
<proteinExistence type="predicted"/>
<name>A0ABU7LVI0_9PROT</name>
<evidence type="ECO:0000313" key="3">
    <source>
        <dbReference type="EMBL" id="MEE2565557.1"/>
    </source>
</evidence>
<dbReference type="Proteomes" id="UP001310692">
    <property type="component" value="Unassembled WGS sequence"/>
</dbReference>
<accession>A0ABU7LVI0</accession>
<reference evidence="3 4" key="1">
    <citation type="submission" date="2024-01" db="EMBL/GenBank/DDBJ databases">
        <title>Hyphobacterium bacterium isolated from marine sediment.</title>
        <authorList>
            <person name="Zhao S."/>
        </authorList>
    </citation>
    <scope>NUCLEOTIDE SEQUENCE [LARGE SCALE GENOMIC DNA]</scope>
    <source>
        <strain evidence="3 4">Y60-23</strain>
    </source>
</reference>
<protein>
    <recommendedName>
        <fullName evidence="5">Lipoprotein</fullName>
    </recommendedName>
</protein>
<evidence type="ECO:0000256" key="1">
    <source>
        <dbReference type="SAM" id="MobiDB-lite"/>
    </source>
</evidence>
<evidence type="ECO:0000313" key="4">
    <source>
        <dbReference type="Proteomes" id="UP001310692"/>
    </source>
</evidence>
<keyword evidence="2" id="KW-0732">Signal</keyword>
<sequence>MTRFTIATCLLAATALSACASTRDSTIAGMSGYELAGHALHTGDYATAHVGFSCIATRGSGYEVAQHNAGLASMGLAQSPGLPAEDAASLEARAVEELTLAARAGWPASQAELVQYYAAKGDPDSLNMAGFWLWNYIANNRETALGIRRLNDAERQRYSEIIGEEIMEAARQDALEFRMTPLVSRSASPSCAPWFSQGDPNRTRRRPPQDNTDAGRQQPGQPGYGY</sequence>
<evidence type="ECO:0000256" key="2">
    <source>
        <dbReference type="SAM" id="SignalP"/>
    </source>
</evidence>
<gene>
    <name evidence="3" type="ORF">V0U35_02595</name>
</gene>
<dbReference type="EMBL" id="JAZDRO010000001">
    <property type="protein sequence ID" value="MEE2565557.1"/>
    <property type="molecule type" value="Genomic_DNA"/>
</dbReference>
<comment type="caution">
    <text evidence="3">The sequence shown here is derived from an EMBL/GenBank/DDBJ whole genome shotgun (WGS) entry which is preliminary data.</text>
</comment>
<organism evidence="3 4">
    <name type="scientific">Hyphobacterium marinum</name>
    <dbReference type="NCBI Taxonomy" id="3116574"/>
    <lineage>
        <taxon>Bacteria</taxon>
        <taxon>Pseudomonadati</taxon>
        <taxon>Pseudomonadota</taxon>
        <taxon>Alphaproteobacteria</taxon>
        <taxon>Maricaulales</taxon>
        <taxon>Maricaulaceae</taxon>
        <taxon>Hyphobacterium</taxon>
    </lineage>
</organism>
<feature type="signal peptide" evidence="2">
    <location>
        <begin position="1"/>
        <end position="20"/>
    </location>
</feature>
<feature type="chain" id="PRO_5046080628" description="Lipoprotein" evidence="2">
    <location>
        <begin position="21"/>
        <end position="226"/>
    </location>
</feature>
<keyword evidence="4" id="KW-1185">Reference proteome</keyword>
<feature type="region of interest" description="Disordered" evidence="1">
    <location>
        <begin position="185"/>
        <end position="226"/>
    </location>
</feature>